<dbReference type="PROSITE" id="PS50297">
    <property type="entry name" value="ANK_REP_REGION"/>
    <property type="match status" value="6"/>
</dbReference>
<keyword evidence="4" id="KW-0175">Coiled coil</keyword>
<dbReference type="Pfam" id="PF12796">
    <property type="entry name" value="Ank_2"/>
    <property type="match status" value="2"/>
</dbReference>
<feature type="repeat" description="ANK" evidence="3">
    <location>
        <begin position="435"/>
        <end position="467"/>
    </location>
</feature>
<evidence type="ECO:0000256" key="2">
    <source>
        <dbReference type="ARBA" id="ARBA00023043"/>
    </source>
</evidence>
<dbReference type="PROSITE" id="PS50088">
    <property type="entry name" value="ANK_REPEAT"/>
    <property type="match status" value="7"/>
</dbReference>
<feature type="repeat" description="ANK" evidence="3">
    <location>
        <begin position="402"/>
        <end position="434"/>
    </location>
</feature>
<feature type="repeat" description="ANK" evidence="3">
    <location>
        <begin position="369"/>
        <end position="401"/>
    </location>
</feature>
<name>A0AAN5TAR5_LEGPN</name>
<dbReference type="PANTHER" id="PTHR24198">
    <property type="entry name" value="ANKYRIN REPEAT AND PROTEIN KINASE DOMAIN-CONTAINING PROTEIN"/>
    <property type="match status" value="1"/>
</dbReference>
<dbReference type="Gene3D" id="1.25.40.20">
    <property type="entry name" value="Ankyrin repeat-containing domain"/>
    <property type="match status" value="1"/>
</dbReference>
<feature type="repeat" description="ANK" evidence="3">
    <location>
        <begin position="303"/>
        <end position="335"/>
    </location>
</feature>
<evidence type="ECO:0000313" key="5">
    <source>
        <dbReference type="EMBL" id="HAU2396597.1"/>
    </source>
</evidence>
<keyword evidence="1" id="KW-0677">Repeat</keyword>
<comment type="caution">
    <text evidence="5">The sequence shown here is derived from an EMBL/GenBank/DDBJ whole genome shotgun (WGS) entry which is preliminary data.</text>
</comment>
<sequence>MNTHNAVLTCFLELGYSDVEGVCHGISIRWLEACMSGEEHVFHERIKRIEQIVSSGQDIVKLMDAVKEKKGKNLSAEDQDLLDIQAFFDSLDLYHMPYRHTELFGLSSDSNQKNIAFHSDLAASDKINALGGLSQVYSQALIPDEAELKHYLDELDFILQAGSGSSKDVIGVVLSSFNHTLAVTYKPGEGWGFMDINQYPSKVFKTEETGLLAKRIIKGLNSVPPSSYLALDASIYTTTRNPQVYSLTTQLGQFKSSHVMTQEIASREQHGMGLAWIAARIGDIGLISELAKHQVDLNKADKDGFTPAHLAVLHGDVTFISELARHQVDFNKVTKHGVTTAHLAAQQGDVAVIAELARNGVNFNKTSRSGNTPAHLAAQNGHVAAIIELAKYGVDFNKTNERGDTPAHLAARNGHVAVIAELAKHGVNFNKANRSGDTPAHLAAQNGHAAVITELAKNNVNVHQQNEHGSTLAHIAALNGHAVVIAEVAKHQVDFNKKDINGSTPAHLAARNGHVAVIAELAKHQADLNKADNDGFTPAHIAALTGQPLALDELIKLGADLSPSLISAIHWKNKTYLKQDAVSRMNSFLQFHKGKQEVLLSPGELAVIMGDENQIQRYLDKVIEPHFRSANRADCAEKKNIRGEPLPREVIACLNQLIDLKRQKEMLELQFEETDALLEAIKENEERVIGRKYYIDFIDEHKESYTNVMWHISNPVKEELFQNEAQLRHSGFSTTVLYGMSWATSFLSSCYRFLTPKLQQEYLDSFMPQTLDSQSKALFKKLLQEHKDSLKREMARSEQFITNINKKLFPESKEMLPLFSTLSSKNLQLLPIYEFRIMKSRLAEDSDMPKEPIDAQSLMHKKSSMSILRIPATEREENIYAVFQMLECPLMCNEDGSIPKILKEIKAIIKEIDPQEEQSISDALRLIRNVIKDGARQEKPLVAEVLKIFDATGSLNFRQIRNSLEHLPGLNEFSLSLRRPLSGHST</sequence>
<protein>
    <submittedName>
        <fullName evidence="5">Ankyrin repeat domain-containing protein</fullName>
    </submittedName>
</protein>
<keyword evidence="2 3" id="KW-0040">ANK repeat</keyword>
<proteinExistence type="predicted"/>
<evidence type="ECO:0000256" key="3">
    <source>
        <dbReference type="PROSITE-ProRule" id="PRU00023"/>
    </source>
</evidence>
<evidence type="ECO:0000256" key="1">
    <source>
        <dbReference type="ARBA" id="ARBA00022737"/>
    </source>
</evidence>
<evidence type="ECO:0000313" key="6">
    <source>
        <dbReference type="Proteomes" id="UP000863577"/>
    </source>
</evidence>
<organism evidence="5 6">
    <name type="scientific">Legionella pneumophila</name>
    <dbReference type="NCBI Taxonomy" id="446"/>
    <lineage>
        <taxon>Bacteria</taxon>
        <taxon>Pseudomonadati</taxon>
        <taxon>Pseudomonadota</taxon>
        <taxon>Gammaproteobacteria</taxon>
        <taxon>Legionellales</taxon>
        <taxon>Legionellaceae</taxon>
        <taxon>Legionella</taxon>
    </lineage>
</organism>
<evidence type="ECO:0000256" key="4">
    <source>
        <dbReference type="SAM" id="Coils"/>
    </source>
</evidence>
<dbReference type="SMART" id="SM00248">
    <property type="entry name" value="ANK"/>
    <property type="match status" value="9"/>
</dbReference>
<reference evidence="5" key="1">
    <citation type="journal article" date="2018" name="Genome Biol.">
        <title>SKESA: strategic k-mer extension for scrupulous assemblies.</title>
        <authorList>
            <person name="Souvorov A."/>
            <person name="Agarwala R."/>
            <person name="Lipman D.J."/>
        </authorList>
    </citation>
    <scope>NUCLEOTIDE SEQUENCE</scope>
    <source>
        <strain evidence="5">CL18-200174</strain>
    </source>
</reference>
<dbReference type="Proteomes" id="UP000863577">
    <property type="component" value="Unassembled WGS sequence"/>
</dbReference>
<dbReference type="InterPro" id="IPR036770">
    <property type="entry name" value="Ankyrin_rpt-contain_sf"/>
</dbReference>
<feature type="repeat" description="ANK" evidence="3">
    <location>
        <begin position="534"/>
        <end position="562"/>
    </location>
</feature>
<dbReference type="Pfam" id="PF00023">
    <property type="entry name" value="Ank"/>
    <property type="match status" value="1"/>
</dbReference>
<gene>
    <name evidence="5" type="ORF">JBK99_09705</name>
</gene>
<dbReference type="EMBL" id="DACWOD010000006">
    <property type="protein sequence ID" value="HAU2396597.1"/>
    <property type="molecule type" value="Genomic_DNA"/>
</dbReference>
<dbReference type="PANTHER" id="PTHR24198:SF165">
    <property type="entry name" value="ANKYRIN REPEAT-CONTAINING PROTEIN-RELATED"/>
    <property type="match status" value="1"/>
</dbReference>
<feature type="repeat" description="ANK" evidence="3">
    <location>
        <begin position="336"/>
        <end position="368"/>
    </location>
</feature>
<dbReference type="InterPro" id="IPR002110">
    <property type="entry name" value="Ankyrin_rpt"/>
</dbReference>
<reference evidence="5" key="2">
    <citation type="submission" date="2019-09" db="EMBL/GenBank/DDBJ databases">
        <authorList>
            <consortium name="NCBI Pathogen Detection Project"/>
        </authorList>
    </citation>
    <scope>NUCLEOTIDE SEQUENCE</scope>
    <source>
        <strain evidence="5">CL18-200174</strain>
    </source>
</reference>
<dbReference type="SUPFAM" id="SSF48403">
    <property type="entry name" value="Ankyrin repeat"/>
    <property type="match status" value="1"/>
</dbReference>
<feature type="repeat" description="ANK" evidence="3">
    <location>
        <begin position="501"/>
        <end position="533"/>
    </location>
</feature>
<feature type="coiled-coil region" evidence="4">
    <location>
        <begin position="657"/>
        <end position="684"/>
    </location>
</feature>
<dbReference type="AlphaFoldDB" id="A0AAN5TAR5"/>
<accession>A0AAN5TAR5</accession>